<dbReference type="InterPro" id="IPR051201">
    <property type="entry name" value="Chloro_Bact_Ser_Proteases"/>
</dbReference>
<dbReference type="PANTHER" id="PTHR43343:SF3">
    <property type="entry name" value="PROTEASE DO-LIKE 8, CHLOROPLASTIC"/>
    <property type="match status" value="1"/>
</dbReference>
<dbReference type="Proteomes" id="UP000886066">
    <property type="component" value="Unassembled WGS sequence"/>
</dbReference>
<dbReference type="GO" id="GO:0006508">
    <property type="term" value="P:proteolysis"/>
    <property type="evidence" value="ECO:0007669"/>
    <property type="project" value="UniProtKB-KW"/>
</dbReference>
<evidence type="ECO:0000313" key="3">
    <source>
        <dbReference type="EMBL" id="HDQ88778.1"/>
    </source>
</evidence>
<dbReference type="AlphaFoldDB" id="A0A7C1HVF7"/>
<dbReference type="InterPro" id="IPR001940">
    <property type="entry name" value="Peptidase_S1C"/>
</dbReference>
<evidence type="ECO:0000256" key="1">
    <source>
        <dbReference type="ARBA" id="ARBA00022670"/>
    </source>
</evidence>
<comment type="caution">
    <text evidence="3">The sequence shown here is derived from an EMBL/GenBank/DDBJ whole genome shotgun (WGS) entry which is preliminary data.</text>
</comment>
<accession>A0A7C1HVF7</accession>
<dbReference type="Pfam" id="PF13365">
    <property type="entry name" value="Trypsin_2"/>
    <property type="match status" value="1"/>
</dbReference>
<dbReference type="GO" id="GO:0004252">
    <property type="term" value="F:serine-type endopeptidase activity"/>
    <property type="evidence" value="ECO:0007669"/>
    <property type="project" value="InterPro"/>
</dbReference>
<gene>
    <name evidence="3" type="ORF">ENN92_01365</name>
</gene>
<dbReference type="InterPro" id="IPR009003">
    <property type="entry name" value="Peptidase_S1_PA"/>
</dbReference>
<keyword evidence="2" id="KW-0378">Hydrolase</keyword>
<dbReference type="Gene3D" id="2.40.10.120">
    <property type="match status" value="1"/>
</dbReference>
<reference evidence="3" key="1">
    <citation type="journal article" date="2020" name="mSystems">
        <title>Genome- and Community-Level Interaction Insights into Carbon Utilization and Element Cycling Functions of Hydrothermarchaeota in Hydrothermal Sediment.</title>
        <authorList>
            <person name="Zhou Z."/>
            <person name="Liu Y."/>
            <person name="Xu W."/>
            <person name="Pan J."/>
            <person name="Luo Z.H."/>
            <person name="Li M."/>
        </authorList>
    </citation>
    <scope>NUCLEOTIDE SEQUENCE [LARGE SCALE GENOMIC DNA]</scope>
    <source>
        <strain evidence="3">SpSt-1219</strain>
    </source>
</reference>
<proteinExistence type="predicted"/>
<organism evidence="3">
    <name type="scientific">candidate division WWE3 bacterium</name>
    <dbReference type="NCBI Taxonomy" id="2053526"/>
    <lineage>
        <taxon>Bacteria</taxon>
        <taxon>Katanobacteria</taxon>
    </lineage>
</organism>
<dbReference type="SUPFAM" id="SSF50494">
    <property type="entry name" value="Trypsin-like serine proteases"/>
    <property type="match status" value="1"/>
</dbReference>
<protein>
    <submittedName>
        <fullName evidence="3">Trypsin-like serine protease</fullName>
    </submittedName>
</protein>
<dbReference type="EMBL" id="DSDM01000083">
    <property type="protein sequence ID" value="HDQ88778.1"/>
    <property type="molecule type" value="Genomic_DNA"/>
</dbReference>
<evidence type="ECO:0000256" key="2">
    <source>
        <dbReference type="ARBA" id="ARBA00022801"/>
    </source>
</evidence>
<feature type="non-terminal residue" evidence="3">
    <location>
        <position position="284"/>
    </location>
</feature>
<dbReference type="PANTHER" id="PTHR43343">
    <property type="entry name" value="PEPTIDASE S12"/>
    <property type="match status" value="1"/>
</dbReference>
<name>A0A7C1HVF7_UNCKA</name>
<keyword evidence="1 3" id="KW-0645">Protease</keyword>
<sequence length="284" mass="30227">MQIHTPKIHKKAVLGTISLLTFLLILTQISGGMPLNKYKFHLENLTKSLTERKTFPKETKIHQLVEEESAIIEVVESASSSVVSIVVKQVSYDFFSGPSLTEAGIGTGFIVDSSGIIVTNSHVVSDSSGEYSVVLKDGTTYEVEKIHLDRVSDLAIVEVTARNLPILELADSDKLKVGQKAIAIGNALGKFQNTVTAGIVSGIGREITASSGYGSQASFYEEVIQTDAALNPGNSGGPLLDLSGQVIGINVATTPSADNISFAIPSNTLKPLLETFLAKGRIIR</sequence>
<dbReference type="PRINTS" id="PR00834">
    <property type="entry name" value="PROTEASES2C"/>
</dbReference>